<evidence type="ECO:0000313" key="2">
    <source>
        <dbReference type="EMBL" id="KKM28174.1"/>
    </source>
</evidence>
<dbReference type="EMBL" id="LAZR01012176">
    <property type="protein sequence ID" value="KKM28174.1"/>
    <property type="molecule type" value="Genomic_DNA"/>
</dbReference>
<dbReference type="AlphaFoldDB" id="A0A0F9J6Y0"/>
<sequence length="427" mass="49181">MLEKLKSDFNYSDIETKIGSKSLSALIIISTALNLFFIQGLRAYFSGIRAALFHVVFGEDVLMNLLPLLTLIFFFLPALTITICKMIGMKRLLFISIYVIIIVRLLWALHLPINLDVIYTGLIVVFYGFYMSTLLTLWIEQDDDIERTHKIIIIIFSFVIAFFIDYLIRTIGFTQDISLSPPGLIADWRITQYFWLFIQIPLTVLCLYLTKLYFPRFSTNNITSPSAKRKNKNISTAYSLVFSGIGLFLFLQFNLFLYPNGIAQYTTTPYLFNNILNIISLMISICAVLFIKIEIISSKRVIFISNGFMILSLCFFFFLGKILTYLASIFISISLVVMYLNVYLLFIWLSKINFKWERVKTFSNAFSIGLAFMILFSFLHAFTTEWASIIAALKNFGPLIMILAALIFSITVFYTVIVIPHKEDSER</sequence>
<keyword evidence="1" id="KW-0812">Transmembrane</keyword>
<feature type="transmembrane region" description="Helical" evidence="1">
    <location>
        <begin position="193"/>
        <end position="214"/>
    </location>
</feature>
<feature type="transmembrane region" description="Helical" evidence="1">
    <location>
        <begin position="92"/>
        <end position="111"/>
    </location>
</feature>
<feature type="transmembrane region" description="Helical" evidence="1">
    <location>
        <begin position="61"/>
        <end position="80"/>
    </location>
</feature>
<feature type="transmembrane region" description="Helical" evidence="1">
    <location>
        <begin position="329"/>
        <end position="349"/>
    </location>
</feature>
<feature type="transmembrane region" description="Helical" evidence="1">
    <location>
        <begin position="270"/>
        <end position="291"/>
    </location>
</feature>
<feature type="transmembrane region" description="Helical" evidence="1">
    <location>
        <begin position="117"/>
        <end position="139"/>
    </location>
</feature>
<name>A0A0F9J6Y0_9ZZZZ</name>
<feature type="transmembrane region" description="Helical" evidence="1">
    <location>
        <begin position="235"/>
        <end position="258"/>
    </location>
</feature>
<gene>
    <name evidence="2" type="ORF">LCGC14_1567330</name>
</gene>
<comment type="caution">
    <text evidence="2">The sequence shown here is derived from an EMBL/GenBank/DDBJ whole genome shotgun (WGS) entry which is preliminary data.</text>
</comment>
<dbReference type="SUPFAM" id="SSF103473">
    <property type="entry name" value="MFS general substrate transporter"/>
    <property type="match status" value="1"/>
</dbReference>
<accession>A0A0F9J6Y0</accession>
<dbReference type="InterPro" id="IPR036259">
    <property type="entry name" value="MFS_trans_sf"/>
</dbReference>
<keyword evidence="1" id="KW-0472">Membrane</keyword>
<protein>
    <submittedName>
        <fullName evidence="2">Uncharacterized protein</fullName>
    </submittedName>
</protein>
<evidence type="ECO:0000256" key="1">
    <source>
        <dbReference type="SAM" id="Phobius"/>
    </source>
</evidence>
<keyword evidence="1" id="KW-1133">Transmembrane helix</keyword>
<proteinExistence type="predicted"/>
<feature type="transmembrane region" description="Helical" evidence="1">
    <location>
        <begin position="21"/>
        <end position="41"/>
    </location>
</feature>
<feature type="transmembrane region" description="Helical" evidence="1">
    <location>
        <begin position="151"/>
        <end position="173"/>
    </location>
</feature>
<feature type="transmembrane region" description="Helical" evidence="1">
    <location>
        <begin position="399"/>
        <end position="419"/>
    </location>
</feature>
<reference evidence="2" key="1">
    <citation type="journal article" date="2015" name="Nature">
        <title>Complex archaea that bridge the gap between prokaryotes and eukaryotes.</title>
        <authorList>
            <person name="Spang A."/>
            <person name="Saw J.H."/>
            <person name="Jorgensen S.L."/>
            <person name="Zaremba-Niedzwiedzka K."/>
            <person name="Martijn J."/>
            <person name="Lind A.E."/>
            <person name="van Eijk R."/>
            <person name="Schleper C."/>
            <person name="Guy L."/>
            <person name="Ettema T.J."/>
        </authorList>
    </citation>
    <scope>NUCLEOTIDE SEQUENCE</scope>
</reference>
<organism evidence="2">
    <name type="scientific">marine sediment metagenome</name>
    <dbReference type="NCBI Taxonomy" id="412755"/>
    <lineage>
        <taxon>unclassified sequences</taxon>
        <taxon>metagenomes</taxon>
        <taxon>ecological metagenomes</taxon>
    </lineage>
</organism>
<feature type="transmembrane region" description="Helical" evidence="1">
    <location>
        <begin position="303"/>
        <end position="323"/>
    </location>
</feature>
<feature type="transmembrane region" description="Helical" evidence="1">
    <location>
        <begin position="361"/>
        <end position="379"/>
    </location>
</feature>